<evidence type="ECO:0000313" key="4">
    <source>
        <dbReference type="EMBL" id="ABY21881.1"/>
    </source>
</evidence>
<feature type="domain" description="Ferritin/DPS" evidence="3">
    <location>
        <begin position="9"/>
        <end position="144"/>
    </location>
</feature>
<keyword evidence="5" id="KW-1185">Reference proteome</keyword>
<sequence length="149" mass="16144">MQASETLAANLQAVLVDLIELHVQGKQAHWNIVGKNFRDLQLQLDEVIADAREFSDTIAERMRALHAVPDGRTATVAASTSLPAFPSGLVDTGKAVDLVVERLDATAATARRVHDDVDAEDPTSADLLHAIIEKIEQYSWMVGAENMSA</sequence>
<dbReference type="RefSeq" id="WP_012243589.1">
    <property type="nucleotide sequence ID" value="NC_010168.1"/>
</dbReference>
<dbReference type="EC" id="1.16.3.1" evidence="4"/>
<dbReference type="EMBL" id="CP000910">
    <property type="protein sequence ID" value="ABY21881.1"/>
    <property type="molecule type" value="Genomic_DNA"/>
</dbReference>
<dbReference type="PRINTS" id="PR01346">
    <property type="entry name" value="HELNAPAPROT"/>
</dbReference>
<dbReference type="GO" id="GO:0003677">
    <property type="term" value="F:DNA binding"/>
    <property type="evidence" value="ECO:0007669"/>
    <property type="project" value="UniProtKB-KW"/>
</dbReference>
<evidence type="ECO:0000256" key="2">
    <source>
        <dbReference type="RuleBase" id="RU003875"/>
    </source>
</evidence>
<dbReference type="GO" id="GO:0008199">
    <property type="term" value="F:ferric iron binding"/>
    <property type="evidence" value="ECO:0007669"/>
    <property type="project" value="InterPro"/>
</dbReference>
<dbReference type="KEGG" id="rsa:RSal33209_0125"/>
<evidence type="ECO:0000256" key="1">
    <source>
        <dbReference type="ARBA" id="ARBA00009497"/>
    </source>
</evidence>
<dbReference type="CDD" id="cd01043">
    <property type="entry name" value="DPS"/>
    <property type="match status" value="1"/>
</dbReference>
<keyword evidence="4" id="KW-0238">DNA-binding</keyword>
<gene>
    <name evidence="4" type="primary">dps</name>
    <name evidence="4" type="ordered locus">RSal33209_0125</name>
</gene>
<dbReference type="InterPro" id="IPR009078">
    <property type="entry name" value="Ferritin-like_SF"/>
</dbReference>
<accession>A9WL48</accession>
<dbReference type="SUPFAM" id="SSF47240">
    <property type="entry name" value="Ferritin-like"/>
    <property type="match status" value="1"/>
</dbReference>
<dbReference type="InterPro" id="IPR012347">
    <property type="entry name" value="Ferritin-like"/>
</dbReference>
<dbReference type="Proteomes" id="UP000002007">
    <property type="component" value="Chromosome"/>
</dbReference>
<dbReference type="PANTHER" id="PTHR42932">
    <property type="entry name" value="GENERAL STRESS PROTEIN 20U"/>
    <property type="match status" value="1"/>
</dbReference>
<comment type="similarity">
    <text evidence="1 2">Belongs to the Dps family.</text>
</comment>
<name>A9WL48_RENSM</name>
<dbReference type="HOGENOM" id="CLU_098183_1_3_11"/>
<dbReference type="PIRSF" id="PIRSF005900">
    <property type="entry name" value="Dps"/>
    <property type="match status" value="1"/>
</dbReference>
<dbReference type="PANTHER" id="PTHR42932:SF2">
    <property type="entry name" value="DNA PROTECTION DURING STARVATION PROTEIN 1"/>
    <property type="match status" value="1"/>
</dbReference>
<reference evidence="5" key="1">
    <citation type="journal article" date="2008" name="J. Bacteriol.">
        <title>Genome sequence of the fish pathogen Renibacterium salmoninarum suggests reductive evolution away from an environmental Arthrobacter ancestor.</title>
        <authorList>
            <person name="Wiens G.D."/>
            <person name="Rockey D.D."/>
            <person name="Wu Z."/>
            <person name="Chang J."/>
            <person name="Levy R."/>
            <person name="Crane S."/>
            <person name="Chen D.S."/>
            <person name="Capri G.R."/>
            <person name="Burnett J.R."/>
            <person name="Sudheesh P.S."/>
            <person name="Schipma M.J."/>
            <person name="Burd H."/>
            <person name="Bhattacharyya A."/>
            <person name="Rhodes L.D."/>
            <person name="Kaul R."/>
            <person name="Strom M.S."/>
        </authorList>
    </citation>
    <scope>NUCLEOTIDE SEQUENCE [LARGE SCALE GENOMIC DNA]</scope>
    <source>
        <strain evidence="5">ATCC 33209 / DSM 20767 / JCM 11484 / NBRC 15589 / NCIMB 2235</strain>
    </source>
</reference>
<keyword evidence="4" id="KW-0560">Oxidoreductase</keyword>
<dbReference type="AlphaFoldDB" id="A9WL48"/>
<dbReference type="GO" id="GO:0004322">
    <property type="term" value="F:ferroxidase activity"/>
    <property type="evidence" value="ECO:0007669"/>
    <property type="project" value="UniProtKB-EC"/>
</dbReference>
<organism evidence="4 5">
    <name type="scientific">Renibacterium salmoninarum (strain ATCC 33209 / DSM 20767 / JCM 11484 / NBRC 15589 / NCIMB 2235)</name>
    <dbReference type="NCBI Taxonomy" id="288705"/>
    <lineage>
        <taxon>Bacteria</taxon>
        <taxon>Bacillati</taxon>
        <taxon>Actinomycetota</taxon>
        <taxon>Actinomycetes</taxon>
        <taxon>Micrococcales</taxon>
        <taxon>Micrococcaceae</taxon>
        <taxon>Renibacterium</taxon>
    </lineage>
</organism>
<dbReference type="InterPro" id="IPR002177">
    <property type="entry name" value="DPS_DNA-bd"/>
</dbReference>
<dbReference type="Gene3D" id="1.20.1260.10">
    <property type="match status" value="1"/>
</dbReference>
<dbReference type="Pfam" id="PF00210">
    <property type="entry name" value="Ferritin"/>
    <property type="match status" value="1"/>
</dbReference>
<dbReference type="eggNOG" id="COG0783">
    <property type="taxonomic scope" value="Bacteria"/>
</dbReference>
<proteinExistence type="inferred from homology"/>
<evidence type="ECO:0000313" key="5">
    <source>
        <dbReference type="Proteomes" id="UP000002007"/>
    </source>
</evidence>
<dbReference type="InterPro" id="IPR008331">
    <property type="entry name" value="Ferritin_DPS_dom"/>
</dbReference>
<dbReference type="STRING" id="288705.RSal33209_0125"/>
<evidence type="ECO:0000259" key="3">
    <source>
        <dbReference type="Pfam" id="PF00210"/>
    </source>
</evidence>
<protein>
    <submittedName>
        <fullName evidence="4">Non-specific DNA-binding protein</fullName>
        <ecNumber evidence="4">1.16.3.1</ecNumber>
    </submittedName>
</protein>